<dbReference type="AlphaFoldDB" id="A0A1I3AYJ3"/>
<dbReference type="OrthoDB" id="2513075at2"/>
<protein>
    <submittedName>
        <fullName evidence="2">Lysophospholipase L1</fullName>
    </submittedName>
</protein>
<dbReference type="EMBL" id="FOQE01000002">
    <property type="protein sequence ID" value="SFH54451.1"/>
    <property type="molecule type" value="Genomic_DNA"/>
</dbReference>
<dbReference type="InterPro" id="IPR051532">
    <property type="entry name" value="Ester_Hydrolysis_Enzymes"/>
</dbReference>
<accession>A0A1I3AYJ3</accession>
<dbReference type="Pfam" id="PF13472">
    <property type="entry name" value="Lipase_GDSL_2"/>
    <property type="match status" value="1"/>
</dbReference>
<dbReference type="RefSeq" id="WP_092090863.1">
    <property type="nucleotide sequence ID" value="NZ_FOQE01000002.1"/>
</dbReference>
<dbReference type="PANTHER" id="PTHR30383">
    <property type="entry name" value="THIOESTERASE 1/PROTEASE 1/LYSOPHOSPHOLIPASE L1"/>
    <property type="match status" value="1"/>
</dbReference>
<name>A0A1I3AYJ3_9LACT</name>
<dbReference type="GO" id="GO:0004622">
    <property type="term" value="F:phosphatidylcholine lysophospholipase activity"/>
    <property type="evidence" value="ECO:0007669"/>
    <property type="project" value="TreeGrafter"/>
</dbReference>
<dbReference type="InterPro" id="IPR013830">
    <property type="entry name" value="SGNH_hydro"/>
</dbReference>
<reference evidence="2 3" key="1">
    <citation type="submission" date="2016-10" db="EMBL/GenBank/DDBJ databases">
        <authorList>
            <person name="de Groot N.N."/>
        </authorList>
    </citation>
    <scope>NUCLEOTIDE SEQUENCE [LARGE SCALE GENOMIC DNA]</scope>
    <source>
        <strain evidence="2 3">DSM 27630</strain>
    </source>
</reference>
<dbReference type="SUPFAM" id="SSF52266">
    <property type="entry name" value="SGNH hydrolase"/>
    <property type="match status" value="1"/>
</dbReference>
<dbReference type="InterPro" id="IPR036514">
    <property type="entry name" value="SGNH_hydro_sf"/>
</dbReference>
<evidence type="ECO:0000313" key="3">
    <source>
        <dbReference type="Proteomes" id="UP000198668"/>
    </source>
</evidence>
<sequence>MSKKRKRRTTYVGLFGILVIFIVVMAKQDPLFASSRESYRASDQVKDESFLDRARSVTKRDGKVNIVVLGSSVTLGLGATDAQPVWGTLLENHLNQLEGIQTQVINMGYSGYSTADLLAKNKISHVLKAKPDIIIFELCLINNNRYPQNSIEQTKADISSIMQTFQDKLPNTLVLLQSANPTIYNDVILADGKVTYDQYNKEVTRFVRANDWNYIDIYELMNERIEQNDAKVERLLNDHVHPNGDGYRLWYDLLEERLDKPLRTLR</sequence>
<feature type="domain" description="SGNH hydrolase-type esterase" evidence="1">
    <location>
        <begin position="68"/>
        <end position="249"/>
    </location>
</feature>
<dbReference type="PANTHER" id="PTHR30383:SF5">
    <property type="entry name" value="SGNH HYDROLASE-TYPE ESTERASE DOMAIN-CONTAINING PROTEIN"/>
    <property type="match status" value="1"/>
</dbReference>
<evidence type="ECO:0000313" key="2">
    <source>
        <dbReference type="EMBL" id="SFH54451.1"/>
    </source>
</evidence>
<dbReference type="CDD" id="cd00229">
    <property type="entry name" value="SGNH_hydrolase"/>
    <property type="match status" value="1"/>
</dbReference>
<dbReference type="Proteomes" id="UP000198668">
    <property type="component" value="Unassembled WGS sequence"/>
</dbReference>
<dbReference type="Gene3D" id="3.40.50.1110">
    <property type="entry name" value="SGNH hydrolase"/>
    <property type="match status" value="1"/>
</dbReference>
<keyword evidence="3" id="KW-1185">Reference proteome</keyword>
<proteinExistence type="predicted"/>
<gene>
    <name evidence="2" type="ORF">SAMN04489868_10270</name>
</gene>
<organism evidence="2 3">
    <name type="scientific">Pisciglobus halotolerans</name>
    <dbReference type="NCBI Taxonomy" id="745365"/>
    <lineage>
        <taxon>Bacteria</taxon>
        <taxon>Bacillati</taxon>
        <taxon>Bacillota</taxon>
        <taxon>Bacilli</taxon>
        <taxon>Lactobacillales</taxon>
        <taxon>Carnobacteriaceae</taxon>
    </lineage>
</organism>
<evidence type="ECO:0000259" key="1">
    <source>
        <dbReference type="Pfam" id="PF13472"/>
    </source>
</evidence>